<reference evidence="3" key="1">
    <citation type="submission" date="2017-10" db="EMBL/GenBank/DDBJ databases">
        <title>Rapid genome shrinkage in a self-fertile nematode reveals novel sperm competition proteins.</title>
        <authorList>
            <person name="Yin D."/>
            <person name="Schwarz E.M."/>
            <person name="Thomas C.G."/>
            <person name="Felde R.L."/>
            <person name="Korf I.F."/>
            <person name="Cutter A.D."/>
            <person name="Schartner C.M."/>
            <person name="Ralston E.J."/>
            <person name="Meyer B.J."/>
            <person name="Haag E.S."/>
        </authorList>
    </citation>
    <scope>NUCLEOTIDE SEQUENCE [LARGE SCALE GENOMIC DNA]</scope>
    <source>
        <strain evidence="3">JU1422</strain>
    </source>
</reference>
<accession>A0A2G5TPI2</accession>
<dbReference type="PROSITE" id="PS51910">
    <property type="entry name" value="GH18_2"/>
    <property type="match status" value="1"/>
</dbReference>
<dbReference type="InterPro" id="IPR017853">
    <property type="entry name" value="GH"/>
</dbReference>
<dbReference type="GO" id="GO:0008061">
    <property type="term" value="F:chitin binding"/>
    <property type="evidence" value="ECO:0007669"/>
    <property type="project" value="InterPro"/>
</dbReference>
<dbReference type="SMART" id="SM00636">
    <property type="entry name" value="Glyco_18"/>
    <property type="match status" value="1"/>
</dbReference>
<dbReference type="InterPro" id="IPR011583">
    <property type="entry name" value="Chitinase_II/V-like_cat"/>
</dbReference>
<proteinExistence type="predicted"/>
<dbReference type="Proteomes" id="UP000230233">
    <property type="component" value="Chromosome V"/>
</dbReference>
<dbReference type="SUPFAM" id="SSF51445">
    <property type="entry name" value="(Trans)glycosidases"/>
    <property type="match status" value="1"/>
</dbReference>
<feature type="domain" description="GH18" evidence="1">
    <location>
        <begin position="1"/>
        <end position="283"/>
    </location>
</feature>
<organism evidence="2 3">
    <name type="scientific">Caenorhabditis nigoni</name>
    <dbReference type="NCBI Taxonomy" id="1611254"/>
    <lineage>
        <taxon>Eukaryota</taxon>
        <taxon>Metazoa</taxon>
        <taxon>Ecdysozoa</taxon>
        <taxon>Nematoda</taxon>
        <taxon>Chromadorea</taxon>
        <taxon>Rhabditida</taxon>
        <taxon>Rhabditina</taxon>
        <taxon>Rhabditomorpha</taxon>
        <taxon>Rhabditoidea</taxon>
        <taxon>Rhabditidae</taxon>
        <taxon>Peloderinae</taxon>
        <taxon>Caenorhabditis</taxon>
    </lineage>
</organism>
<dbReference type="Gene3D" id="3.20.20.80">
    <property type="entry name" value="Glycosidases"/>
    <property type="match status" value="1"/>
</dbReference>
<dbReference type="PANTHER" id="PTHR46073:SF4">
    <property type="entry name" value="GH18 DOMAIN-CONTAINING PROTEIN"/>
    <property type="match status" value="1"/>
</dbReference>
<dbReference type="AlphaFoldDB" id="A0A2G5TPI2"/>
<dbReference type="OrthoDB" id="73875at2759"/>
<dbReference type="PANTHER" id="PTHR46073">
    <property type="entry name" value="CHITINASE"/>
    <property type="match status" value="1"/>
</dbReference>
<keyword evidence="3" id="KW-1185">Reference proteome</keyword>
<evidence type="ECO:0000313" key="2">
    <source>
        <dbReference type="EMBL" id="PIC29153.1"/>
    </source>
</evidence>
<evidence type="ECO:0000259" key="1">
    <source>
        <dbReference type="PROSITE" id="PS51910"/>
    </source>
</evidence>
<gene>
    <name evidence="2" type="primary">Cnig_chr_V.g20839</name>
    <name evidence="2" type="ORF">B9Z55_020839</name>
</gene>
<sequence>MNKSGNVNFGGAFREKSFSEFFKNLKTVNSKLKVMAAIGKGSLASMDFLIEPETSNGTWAKSILKFVEKYEIDGIEIQWRSWPKEETMHALQIIQNIRKGLNQLAESKNRPEPYLLALAVSSSSWINRDFLKLDDLLETVDFINVANFSERRFSRNYSREPTMKSFACATEKRDKINMDLEFYGKVWKNSTVTEDVFWTSRKIVSWREIKNSNESSWNEELKSPYILNLTNLEYIGFENERSLVEKMKYIEDNNFGGVTMTWLNYDDDQNTLLNAVTSVDLCSRGQFETRKIQCDE</sequence>
<dbReference type="EMBL" id="PDUG01000005">
    <property type="protein sequence ID" value="PIC29153.1"/>
    <property type="molecule type" value="Genomic_DNA"/>
</dbReference>
<evidence type="ECO:0000313" key="3">
    <source>
        <dbReference type="Proteomes" id="UP000230233"/>
    </source>
</evidence>
<dbReference type="GO" id="GO:0005975">
    <property type="term" value="P:carbohydrate metabolic process"/>
    <property type="evidence" value="ECO:0007669"/>
    <property type="project" value="InterPro"/>
</dbReference>
<dbReference type="Pfam" id="PF00704">
    <property type="entry name" value="Glyco_hydro_18"/>
    <property type="match status" value="1"/>
</dbReference>
<comment type="caution">
    <text evidence="2">The sequence shown here is derived from an EMBL/GenBank/DDBJ whole genome shotgun (WGS) entry which is preliminary data.</text>
</comment>
<dbReference type="InterPro" id="IPR001223">
    <property type="entry name" value="Glyco_hydro18_cat"/>
</dbReference>
<dbReference type="STRING" id="1611254.A0A2G5TPI2"/>
<name>A0A2G5TPI2_9PELO</name>
<protein>
    <recommendedName>
        <fullName evidence="1">GH18 domain-containing protein</fullName>
    </recommendedName>
</protein>